<name>A0A1M7HLI5_9RHOB</name>
<evidence type="ECO:0000313" key="2">
    <source>
        <dbReference type="Proteomes" id="UP000184444"/>
    </source>
</evidence>
<gene>
    <name evidence="1" type="ORF">SAMN05444389_106164</name>
</gene>
<evidence type="ECO:0008006" key="3">
    <source>
        <dbReference type="Google" id="ProtNLM"/>
    </source>
</evidence>
<dbReference type="EMBL" id="FRCK01000006">
    <property type="protein sequence ID" value="SHM29299.1"/>
    <property type="molecule type" value="Genomic_DNA"/>
</dbReference>
<proteinExistence type="predicted"/>
<dbReference type="RefSeq" id="WP_073066689.1">
    <property type="nucleotide sequence ID" value="NZ_FRCK01000006.1"/>
</dbReference>
<dbReference type="Gene3D" id="3.40.1350.10">
    <property type="match status" value="1"/>
</dbReference>
<sequence length="362" mass="40130">MPISHSVWTVSQTPEAVPQGVLPSEQMLEQMIIAESRILSAEWMLIGRQVDTGFGGRIDLLAIAPDGTLVLVELKRDRTPREVVAQALDYASWVEGLEASDIVAIYERFRPGASLGADFATRFGQPLDEETINDSHQIVIVGAALDAASERIVNYLNRHGLAINVLFFQVFNHGDQQLLSRAWLIDPSDVQVQSVGQKQGGEREPWNGEFYVSFGEGPSRSWEEARRYGFISAGGGSWYSNSLRMLHEGARVWAAVPGKGFVGVGKVTGPRRAARDFMIDGSPALNVLRANYHREFADDEERSEYFVPVEWLATRDTNRAVWDVGMFANQNSVCKPVTPKWRSTVEKLLPVFIPSGPEGGKQ</sequence>
<organism evidence="1 2">
    <name type="scientific">Paracoccus solventivorans</name>
    <dbReference type="NCBI Taxonomy" id="53463"/>
    <lineage>
        <taxon>Bacteria</taxon>
        <taxon>Pseudomonadati</taxon>
        <taxon>Pseudomonadota</taxon>
        <taxon>Alphaproteobacteria</taxon>
        <taxon>Rhodobacterales</taxon>
        <taxon>Paracoccaceae</taxon>
        <taxon>Paracoccus</taxon>
    </lineage>
</organism>
<evidence type="ECO:0000313" key="1">
    <source>
        <dbReference type="EMBL" id="SHM29299.1"/>
    </source>
</evidence>
<accession>A0A1M7HLI5</accession>
<keyword evidence="2" id="KW-1185">Reference proteome</keyword>
<dbReference type="AlphaFoldDB" id="A0A1M7HLI5"/>
<dbReference type="InterPro" id="IPR011856">
    <property type="entry name" value="tRNA_endonuc-like_dom_sf"/>
</dbReference>
<dbReference type="Proteomes" id="UP000184444">
    <property type="component" value="Unassembled WGS sequence"/>
</dbReference>
<reference evidence="2" key="1">
    <citation type="submission" date="2016-11" db="EMBL/GenBank/DDBJ databases">
        <authorList>
            <person name="Varghese N."/>
            <person name="Submissions S."/>
        </authorList>
    </citation>
    <scope>NUCLEOTIDE SEQUENCE [LARGE SCALE GENOMIC DNA]</scope>
    <source>
        <strain evidence="2">DSM 6637</strain>
    </source>
</reference>
<dbReference type="OrthoDB" id="570199at2"/>
<protein>
    <recommendedName>
        <fullName evidence="3">Nuclease of the RecB family</fullName>
    </recommendedName>
</protein>
<dbReference type="GO" id="GO:0003676">
    <property type="term" value="F:nucleic acid binding"/>
    <property type="evidence" value="ECO:0007669"/>
    <property type="project" value="InterPro"/>
</dbReference>